<feature type="compositionally biased region" description="Polar residues" evidence="8">
    <location>
        <begin position="1"/>
        <end position="14"/>
    </location>
</feature>
<dbReference type="EMBL" id="JAGMWT010000002">
    <property type="protein sequence ID" value="KAH7135035.1"/>
    <property type="molecule type" value="Genomic_DNA"/>
</dbReference>
<dbReference type="InterPro" id="IPR019680">
    <property type="entry name" value="Mediator_Med1"/>
</dbReference>
<feature type="compositionally biased region" description="Polar residues" evidence="8">
    <location>
        <begin position="563"/>
        <end position="575"/>
    </location>
</feature>
<feature type="region of interest" description="Disordered" evidence="8">
    <location>
        <begin position="1"/>
        <end position="24"/>
    </location>
</feature>
<feature type="compositionally biased region" description="Basic and acidic residues" evidence="8">
    <location>
        <begin position="291"/>
        <end position="312"/>
    </location>
</feature>
<evidence type="ECO:0000259" key="9">
    <source>
        <dbReference type="Pfam" id="PF10744"/>
    </source>
</evidence>
<evidence type="ECO:0000256" key="2">
    <source>
        <dbReference type="ARBA" id="ARBA00006210"/>
    </source>
</evidence>
<sequence length="709" mass="77026">MTMATPTPSTNTPQKHLPAFSSPAPRTVPGMVNFDSPAALGLLGEGGVGMGISMSGMGLGLGMTASAMGRADEDERRRRLETIVATLKKKPGRVSEEGILRLCKQENLEVMPEGPPSARTLVLLIGTEAICEIPVRHGEVVVEEVKLALNTDRHNYGETGSLVLQNSLRPLPGMNKINLSLGRFAHNLDKLLRMDNLSAPEKGGVSCYQAIFGVYTSLKKLFDHEKKIAKALFDANTLYSDLKAEREVLCKKGGRPRINAGSCLGLSLEYWMDRRHLIPLTTIQPQSQPSKGKDKMEIDSTNKSNYPEDRDSETNKIYSLTIECESSPATMYSPIRISDSWLSDAIEKAPDAADTDINNILLDRPTIDWLEPPPTYLPSSAADGDHDAMNLDVGPGRLPNIRFVAKFNPPLTIPLSVYVNILQSVGLEASHADFRPTTFVGLALRPQDPDPGLTGTVGESTQEIRAENRILTVDDDGLEKHCTHTTSLYVPKIEYSRTIDALPFQHPRQLVEILPILRQYAFTTSILQHTFGAKPGTKPGEATDSETDKNTSFDPPSPPLTPNHISSADTTTTIPSEPPLQIDLTLAYSPPAPRLRIDIPFPTPLPSSLPSLPQSPTSLLDALLNNTTLHAPLTLTLDVGANAELVIAEQNVVDVLDGKRKDLSAADVQMADAAPGLDDRVKRVARALDVCGDVGVWAEWVRREAGRGG</sequence>
<keyword evidence="11" id="KW-1185">Reference proteome</keyword>
<evidence type="ECO:0000256" key="6">
    <source>
        <dbReference type="ARBA" id="ARBA00023242"/>
    </source>
</evidence>
<proteinExistence type="inferred from homology"/>
<comment type="function">
    <text evidence="7">Component of the Mediator complex, a coactivator involved in the regulated transcription of nearly all RNA polymerase II-dependent genes. Mediator functions as a bridge to convey information from gene-specific regulatory proteins to the basal RNA polymerase II transcription machinery. Mediator is recruited to promoters by direct interactions with regulatory proteins and serves as a scaffold for the assembly of a functional preinitiation complex with RNA polymerase II and the general transcription factors.</text>
</comment>
<feature type="region of interest" description="Disordered" evidence="8">
    <location>
        <begin position="283"/>
        <end position="312"/>
    </location>
</feature>
<accession>A0A9P9IXY3</accession>
<dbReference type="GO" id="GO:0003712">
    <property type="term" value="F:transcription coregulator activity"/>
    <property type="evidence" value="ECO:0007669"/>
    <property type="project" value="InterPro"/>
</dbReference>
<evidence type="ECO:0000256" key="5">
    <source>
        <dbReference type="ARBA" id="ARBA00023163"/>
    </source>
</evidence>
<comment type="similarity">
    <text evidence="2 7">Belongs to the Mediator complex subunit 1 family.</text>
</comment>
<organism evidence="10 11">
    <name type="scientific">Dendryphion nanum</name>
    <dbReference type="NCBI Taxonomy" id="256645"/>
    <lineage>
        <taxon>Eukaryota</taxon>
        <taxon>Fungi</taxon>
        <taxon>Dikarya</taxon>
        <taxon>Ascomycota</taxon>
        <taxon>Pezizomycotina</taxon>
        <taxon>Dothideomycetes</taxon>
        <taxon>Pleosporomycetidae</taxon>
        <taxon>Pleosporales</taxon>
        <taxon>Torulaceae</taxon>
        <taxon>Dendryphion</taxon>
    </lineage>
</organism>
<dbReference type="GO" id="GO:0016592">
    <property type="term" value="C:mediator complex"/>
    <property type="evidence" value="ECO:0007669"/>
    <property type="project" value="InterPro"/>
</dbReference>
<dbReference type="AlphaFoldDB" id="A0A9P9IXY3"/>
<evidence type="ECO:0000256" key="4">
    <source>
        <dbReference type="ARBA" id="ARBA00023159"/>
    </source>
</evidence>
<dbReference type="PANTHER" id="PTHR35041:SF4">
    <property type="entry name" value="MEDIATOR OF RNA POLYMERASE II TRANSCRIPTION SUBUNIT 1"/>
    <property type="match status" value="1"/>
</dbReference>
<keyword evidence="6 7" id="KW-0539">Nucleus</keyword>
<evidence type="ECO:0000313" key="11">
    <source>
        <dbReference type="Proteomes" id="UP000700596"/>
    </source>
</evidence>
<evidence type="ECO:0000256" key="1">
    <source>
        <dbReference type="ARBA" id="ARBA00004123"/>
    </source>
</evidence>
<name>A0A9P9IXY3_9PLEO</name>
<dbReference type="Proteomes" id="UP000700596">
    <property type="component" value="Unassembled WGS sequence"/>
</dbReference>
<dbReference type="Pfam" id="PF10744">
    <property type="entry name" value="Med1"/>
    <property type="match status" value="1"/>
</dbReference>
<comment type="subcellular location">
    <subcellularLocation>
        <location evidence="1 7">Nucleus</location>
    </subcellularLocation>
</comment>
<dbReference type="GO" id="GO:0045944">
    <property type="term" value="P:positive regulation of transcription by RNA polymerase II"/>
    <property type="evidence" value="ECO:0007669"/>
    <property type="project" value="UniProtKB-ARBA"/>
</dbReference>
<comment type="caution">
    <text evidence="10">The sequence shown here is derived from an EMBL/GenBank/DDBJ whole genome shotgun (WGS) entry which is preliminary data.</text>
</comment>
<keyword evidence="4 7" id="KW-0010">Activator</keyword>
<evidence type="ECO:0000256" key="3">
    <source>
        <dbReference type="ARBA" id="ARBA00023015"/>
    </source>
</evidence>
<evidence type="ECO:0000256" key="8">
    <source>
        <dbReference type="SAM" id="MobiDB-lite"/>
    </source>
</evidence>
<protein>
    <recommendedName>
        <fullName evidence="7">Mediator of RNA polymerase II transcription subunit 1</fullName>
    </recommendedName>
    <alternativeName>
        <fullName evidence="7">Mediator complex subunit 1</fullName>
    </alternativeName>
</protein>
<reference evidence="10" key="1">
    <citation type="journal article" date="2021" name="Nat. Commun.">
        <title>Genetic determinants of endophytism in the Arabidopsis root mycobiome.</title>
        <authorList>
            <person name="Mesny F."/>
            <person name="Miyauchi S."/>
            <person name="Thiergart T."/>
            <person name="Pickel B."/>
            <person name="Atanasova L."/>
            <person name="Karlsson M."/>
            <person name="Huettel B."/>
            <person name="Barry K.W."/>
            <person name="Haridas S."/>
            <person name="Chen C."/>
            <person name="Bauer D."/>
            <person name="Andreopoulos W."/>
            <person name="Pangilinan J."/>
            <person name="LaButti K."/>
            <person name="Riley R."/>
            <person name="Lipzen A."/>
            <person name="Clum A."/>
            <person name="Drula E."/>
            <person name="Henrissat B."/>
            <person name="Kohler A."/>
            <person name="Grigoriev I.V."/>
            <person name="Martin F.M."/>
            <person name="Hacquard S."/>
        </authorList>
    </citation>
    <scope>NUCLEOTIDE SEQUENCE</scope>
    <source>
        <strain evidence="10">MPI-CAGE-CH-0243</strain>
    </source>
</reference>
<dbReference type="PANTHER" id="PTHR35041">
    <property type="entry name" value="MEDIATOR OF RNA POLYMERASE II TRANSCRIPTION SUBUNIT 1"/>
    <property type="match status" value="1"/>
</dbReference>
<dbReference type="OrthoDB" id="5310959at2759"/>
<feature type="domain" description="Mediator complex subunit Med1" evidence="9">
    <location>
        <begin position="82"/>
        <end position="531"/>
    </location>
</feature>
<feature type="region of interest" description="Disordered" evidence="8">
    <location>
        <begin position="530"/>
        <end position="579"/>
    </location>
</feature>
<keyword evidence="5 7" id="KW-0804">Transcription</keyword>
<evidence type="ECO:0000313" key="10">
    <source>
        <dbReference type="EMBL" id="KAH7135035.1"/>
    </source>
</evidence>
<evidence type="ECO:0000256" key="7">
    <source>
        <dbReference type="RuleBase" id="RU364059"/>
    </source>
</evidence>
<gene>
    <name evidence="10" type="ORF">B0J11DRAFT_611059</name>
</gene>
<keyword evidence="3 7" id="KW-0805">Transcription regulation</keyword>